<name>A0ABR1IWK9_9AGAR</name>
<gene>
    <name evidence="2" type="primary">NOC2_1</name>
    <name evidence="2" type="ORF">VKT23_017268</name>
</gene>
<feature type="region of interest" description="Disordered" evidence="1">
    <location>
        <begin position="1"/>
        <end position="98"/>
    </location>
</feature>
<feature type="compositionally biased region" description="Acidic residues" evidence="1">
    <location>
        <begin position="85"/>
        <end position="98"/>
    </location>
</feature>
<dbReference type="Proteomes" id="UP001498398">
    <property type="component" value="Unassembled WGS sequence"/>
</dbReference>
<proteinExistence type="predicted"/>
<evidence type="ECO:0000313" key="3">
    <source>
        <dbReference type="Proteomes" id="UP001498398"/>
    </source>
</evidence>
<evidence type="ECO:0000256" key="1">
    <source>
        <dbReference type="SAM" id="MobiDB-lite"/>
    </source>
</evidence>
<comment type="caution">
    <text evidence="2">The sequence shown here is derived from an EMBL/GenBank/DDBJ whole genome shotgun (WGS) entry which is preliminary data.</text>
</comment>
<dbReference type="EMBL" id="JBANRG010000070">
    <property type="protein sequence ID" value="KAK7440015.1"/>
    <property type="molecule type" value="Genomic_DNA"/>
</dbReference>
<protein>
    <submittedName>
        <fullName evidence="2">Nucleolar Complex 2 protein</fullName>
    </submittedName>
</protein>
<keyword evidence="3" id="KW-1185">Reference proteome</keyword>
<accession>A0ABR1IWK9</accession>
<organism evidence="2 3">
    <name type="scientific">Marasmiellus scandens</name>
    <dbReference type="NCBI Taxonomy" id="2682957"/>
    <lineage>
        <taxon>Eukaryota</taxon>
        <taxon>Fungi</taxon>
        <taxon>Dikarya</taxon>
        <taxon>Basidiomycota</taxon>
        <taxon>Agaricomycotina</taxon>
        <taxon>Agaricomycetes</taxon>
        <taxon>Agaricomycetidae</taxon>
        <taxon>Agaricales</taxon>
        <taxon>Marasmiineae</taxon>
        <taxon>Omphalotaceae</taxon>
        <taxon>Marasmiellus</taxon>
    </lineage>
</organism>
<reference evidence="2 3" key="1">
    <citation type="submission" date="2024-01" db="EMBL/GenBank/DDBJ databases">
        <title>A draft genome for the cacao thread blight pathogen Marasmiellus scandens.</title>
        <authorList>
            <person name="Baruah I.K."/>
            <person name="Leung J."/>
            <person name="Bukari Y."/>
            <person name="Amoako-Attah I."/>
            <person name="Meinhardt L.W."/>
            <person name="Bailey B.A."/>
            <person name="Cohen S.P."/>
        </authorList>
    </citation>
    <scope>NUCLEOTIDE SEQUENCE [LARGE SCALE GENOMIC DNA]</scope>
    <source>
        <strain evidence="2 3">GH-19</strain>
    </source>
</reference>
<feature type="compositionally biased region" description="Basic residues" evidence="1">
    <location>
        <begin position="24"/>
        <end position="41"/>
    </location>
</feature>
<evidence type="ECO:0000313" key="2">
    <source>
        <dbReference type="EMBL" id="KAK7440015.1"/>
    </source>
</evidence>
<sequence length="98" mass="11016">MGKAPKSMKKFAASGQLKKTIEARRKHQQIKKKQQSRRGRQGKGAQPTTLHDESDQDESQENLPAPKKGKMTVDDLLGGAFMENSENEGEEDEEVRSY</sequence>